<accession>A0ACC0WD09</accession>
<proteinExistence type="predicted"/>
<reference evidence="1 2" key="1">
    <citation type="journal article" date="2022" name="bioRxiv">
        <title>The genome of the oomycete Peronosclerospora sorghi, a cosmopolitan pathogen of maize and sorghum, is inflated with dispersed pseudogenes.</title>
        <authorList>
            <person name="Fletcher K."/>
            <person name="Martin F."/>
            <person name="Isakeit T."/>
            <person name="Cavanaugh K."/>
            <person name="Magill C."/>
            <person name="Michelmore R."/>
        </authorList>
    </citation>
    <scope>NUCLEOTIDE SEQUENCE [LARGE SCALE GENOMIC DNA]</scope>
    <source>
        <strain evidence="1">P6</strain>
    </source>
</reference>
<gene>
    <name evidence="1" type="ORF">PsorP6_007525</name>
</gene>
<keyword evidence="2" id="KW-1185">Reference proteome</keyword>
<comment type="caution">
    <text evidence="1">The sequence shown here is derived from an EMBL/GenBank/DDBJ whole genome shotgun (WGS) entry which is preliminary data.</text>
</comment>
<protein>
    <submittedName>
        <fullName evidence="1">Uncharacterized protein</fullName>
    </submittedName>
</protein>
<organism evidence="1 2">
    <name type="scientific">Peronosclerospora sorghi</name>
    <dbReference type="NCBI Taxonomy" id="230839"/>
    <lineage>
        <taxon>Eukaryota</taxon>
        <taxon>Sar</taxon>
        <taxon>Stramenopiles</taxon>
        <taxon>Oomycota</taxon>
        <taxon>Peronosporomycetes</taxon>
        <taxon>Peronosporales</taxon>
        <taxon>Peronosporaceae</taxon>
        <taxon>Peronosclerospora</taxon>
    </lineage>
</organism>
<dbReference type="EMBL" id="CM047582">
    <property type="protein sequence ID" value="KAI9915995.1"/>
    <property type="molecule type" value="Genomic_DNA"/>
</dbReference>
<sequence length="655" mass="70184">MLTPTMRWDESLHKLGMADLQSKMEAHSQDIDRAKEQIHETTQKADSYITELTKRVEEYEKKHSNFEPAGQYLRSALDASRAATQKLKTQSQDLSERTVPVAIDGMQQVRSSLDELEARAVTYDKKYEGSRGAQAIDTLHHWVNMGRQHATEALEVSNDQLMKLLDAIGNMTGQAKHGAQVAVGESVRGAEFGDVKLGVSSKVGGVVQTMKELDERLGVSATAAKADSKVTGGLGNKVVAATVGIVSESVNQISDALHNAKLTAEQSEVAQNFEAKGVAVAEVVTEKKNEVKSTFNEGFEKGRGTIGMATVKTEEKVGQAKDVTQEKASQAKDKAGQMKDMAQSKASEAKEKAEEKVSQAKDATQKKVAQAKDKAGHVKDIAQSKASEAKEKAEDKVGQAKEVAQEKAGQAKDKAGQMKDMAQSKASEAKKKSEEKVGQAKDATQEKAGQAKDKAGQVKDIAQSKASEAKNKAEEKAGQMKGQGKDMVQQKSEQAEESTSSMKETAAEKVNQAKEGTKSSVSEGERKSSESVEQAKQESQGITSTILDKGSKLKDKMMDQAESAADSIKGLGARVEATVTKPKEPALTQEETNAEKGLEALKQTSSKDSEAAKTAVGTAREEMRGQHAKVEHTGGERGGTPGFKAAQEEVSESSK</sequence>
<evidence type="ECO:0000313" key="1">
    <source>
        <dbReference type="EMBL" id="KAI9915995.1"/>
    </source>
</evidence>
<dbReference type="Proteomes" id="UP001163321">
    <property type="component" value="Chromosome 3"/>
</dbReference>
<evidence type="ECO:0000313" key="2">
    <source>
        <dbReference type="Proteomes" id="UP001163321"/>
    </source>
</evidence>
<name>A0ACC0WD09_9STRA</name>